<accession>A0AAV7HSW9</accession>
<feature type="region of interest" description="Disordered" evidence="2">
    <location>
        <begin position="143"/>
        <end position="205"/>
    </location>
</feature>
<keyword evidence="1" id="KW-0479">Metal-binding</keyword>
<protein>
    <recommendedName>
        <fullName evidence="3">ZAD domain-containing protein</fullName>
    </recommendedName>
</protein>
<name>A0AAV7HSW9_COTGL</name>
<evidence type="ECO:0000256" key="2">
    <source>
        <dbReference type="SAM" id="MobiDB-lite"/>
    </source>
</evidence>
<feature type="region of interest" description="Disordered" evidence="2">
    <location>
        <begin position="467"/>
        <end position="495"/>
    </location>
</feature>
<feature type="compositionally biased region" description="Low complexity" evidence="2">
    <location>
        <begin position="177"/>
        <end position="191"/>
    </location>
</feature>
<feature type="compositionally biased region" description="Basic and acidic residues" evidence="2">
    <location>
        <begin position="468"/>
        <end position="477"/>
    </location>
</feature>
<feature type="domain" description="ZAD" evidence="3">
    <location>
        <begin position="3"/>
        <end position="81"/>
    </location>
</feature>
<dbReference type="Gene3D" id="3.40.1800.20">
    <property type="match status" value="1"/>
</dbReference>
<feature type="compositionally biased region" description="Basic and acidic residues" evidence="2">
    <location>
        <begin position="693"/>
        <end position="707"/>
    </location>
</feature>
<evidence type="ECO:0000313" key="4">
    <source>
        <dbReference type="EMBL" id="KAH0535200.1"/>
    </source>
</evidence>
<evidence type="ECO:0000259" key="3">
    <source>
        <dbReference type="PROSITE" id="PS51915"/>
    </source>
</evidence>
<organism evidence="4 5">
    <name type="scientific">Cotesia glomerata</name>
    <name type="common">Lepidopteran parasitic wasp</name>
    <name type="synonym">Apanteles glomeratus</name>
    <dbReference type="NCBI Taxonomy" id="32391"/>
    <lineage>
        <taxon>Eukaryota</taxon>
        <taxon>Metazoa</taxon>
        <taxon>Ecdysozoa</taxon>
        <taxon>Arthropoda</taxon>
        <taxon>Hexapoda</taxon>
        <taxon>Insecta</taxon>
        <taxon>Pterygota</taxon>
        <taxon>Neoptera</taxon>
        <taxon>Endopterygota</taxon>
        <taxon>Hymenoptera</taxon>
        <taxon>Apocrita</taxon>
        <taxon>Ichneumonoidea</taxon>
        <taxon>Braconidae</taxon>
        <taxon>Microgastrinae</taxon>
        <taxon>Cotesia</taxon>
    </lineage>
</organism>
<gene>
    <name evidence="4" type="ORF">KQX54_014848</name>
</gene>
<dbReference type="InterPro" id="IPR012934">
    <property type="entry name" value="Znf_AD"/>
</dbReference>
<feature type="compositionally biased region" description="Acidic residues" evidence="2">
    <location>
        <begin position="761"/>
        <end position="781"/>
    </location>
</feature>
<feature type="region of interest" description="Disordered" evidence="2">
    <location>
        <begin position="550"/>
        <end position="579"/>
    </location>
</feature>
<dbReference type="SUPFAM" id="SSF57716">
    <property type="entry name" value="Glucocorticoid receptor-like (DNA-binding domain)"/>
    <property type="match status" value="2"/>
</dbReference>
<sequence length="1108" mass="125459">MTGTCRLCLKESTKLSPIFCNKQGREHFFDLYRKIFICCGIDINEYDELSSFICNECVTKLNAAYDFRLLCQRSSSSYCRLQSHTSKHCICSNPNAETEIPKVKKVMKICQSTGIQGKYVEGVVEEIQDEEIHDSFQVNGISTINSDDNQVNGLSAKNADEKNNNSPDVSTTDRSDSSTVESSTTGVSINHESSKSSEEGNNNDIDNLSYEKRLEIARNKYKDILVLNKLNIPPKKTADSTKLTDFIQKGDSNNVDFGSVAGAKQKDVDDANSVKDIYGKNSQVADNNKSINQTCEATIANKNKSVDENANEQIKDTDAAVYIQPMIVGEFDHTYDLREQIIVTFDENISVGEKIDIQLDDNQEISAIIFPDSDERTAAEEEKEGELDSFKNFTNEEQTGIAQVDEGIEEQAINAADQHHNTKGDILDQGNYISGKSSNLIVKDSDSSIEKPKKYFKSNPQVLNKSKIIVDRKDKSLSSRKRSRSQDFHDVSEVSNVPAVKQDKFKRRKSGKTKKSSLDKVCEDFNHDVSQEDGVVNSGNSIEVQAEVHVRERSPEYSEPTSKMIGLNNVTQGGVNRNKSQNMNKINVQSKIADDFDQILNLEDDIAIEVAHNIEILPDDALSVDYTVGIPDDDIQNSSDNTQVPKNNLALVTDDSNKELNQKKNGRINKANKDTRLKNSKSKLVIDDDNDDEEKKKDGDQLPKDSINKNNKVLLKNKNKSRSVVAVKKNVKVKVLSKRKLKDKSKLSFKRLKSKKKPPTDDESTEDEIVSSIEDSDDDTSDSVQIKRSRIKQSSSTDENLVDRAVKNNNNNKKLNKSQRRKSSPVRPSNSGKMRKKLSCKYCDKFFLYRLPLLKHTQQHHPDISEDSDTNKNIKTRRHSLPVSQILYKNCYVILNLQKFWLERHHPVINFASYVLDSIEINKLFTKPRQLLKLKKKQKLQKPMENLDVITNSHKICRICLKESNNLSPLFPNDQEQPKYPGLAEKIRECGDIKLCEGKEYFGVCILPSMICDTCIENTKISYKFRLQCQYSAKKLQLYYEELIQNNLEMIRSQANTPNDSQDLSNFTQDIQSSEGFDDKEDLSAQDKLSSGNQIILQQFLDLTQLDL</sequence>
<feature type="binding site" evidence="1">
    <location>
        <position position="1015"/>
    </location>
    <ligand>
        <name>Zn(2+)</name>
        <dbReference type="ChEBI" id="CHEBI:29105"/>
    </ligand>
</feature>
<feature type="binding site" evidence="1">
    <location>
        <position position="960"/>
    </location>
    <ligand>
        <name>Zn(2+)</name>
        <dbReference type="ChEBI" id="CHEBI:29105"/>
    </ligand>
</feature>
<comment type="caution">
    <text evidence="4">The sequence shown here is derived from an EMBL/GenBank/DDBJ whole genome shotgun (WGS) entry which is preliminary data.</text>
</comment>
<feature type="binding site" evidence="1">
    <location>
        <position position="57"/>
    </location>
    <ligand>
        <name>Zn(2+)</name>
        <dbReference type="ChEBI" id="CHEBI:29105"/>
    </ligand>
</feature>
<feature type="binding site" evidence="1">
    <location>
        <position position="5"/>
    </location>
    <ligand>
        <name>Zn(2+)</name>
        <dbReference type="ChEBI" id="CHEBI:29105"/>
    </ligand>
</feature>
<feature type="domain" description="ZAD" evidence="3">
    <location>
        <begin position="955"/>
        <end position="1039"/>
    </location>
</feature>
<feature type="binding site" evidence="1">
    <location>
        <position position="54"/>
    </location>
    <ligand>
        <name>Zn(2+)</name>
        <dbReference type="ChEBI" id="CHEBI:29105"/>
    </ligand>
</feature>
<dbReference type="AlphaFoldDB" id="A0AAV7HSW9"/>
<evidence type="ECO:0000313" key="5">
    <source>
        <dbReference type="Proteomes" id="UP000826195"/>
    </source>
</evidence>
<feature type="compositionally biased region" description="Basic residues" evidence="2">
    <location>
        <begin position="747"/>
        <end position="757"/>
    </location>
</feature>
<dbReference type="PANTHER" id="PTHR39942">
    <property type="entry name" value="BCDNA.LD26519-RELATED"/>
    <property type="match status" value="1"/>
</dbReference>
<dbReference type="GO" id="GO:0008270">
    <property type="term" value="F:zinc ion binding"/>
    <property type="evidence" value="ECO:0007669"/>
    <property type="project" value="UniProtKB-UniRule"/>
</dbReference>
<dbReference type="EMBL" id="JAHXZJ010002982">
    <property type="protein sequence ID" value="KAH0535200.1"/>
    <property type="molecule type" value="Genomic_DNA"/>
</dbReference>
<feature type="binding site" evidence="1">
    <location>
        <position position="957"/>
    </location>
    <ligand>
        <name>Zn(2+)</name>
        <dbReference type="ChEBI" id="CHEBI:29105"/>
    </ligand>
</feature>
<dbReference type="Proteomes" id="UP000826195">
    <property type="component" value="Unassembled WGS sequence"/>
</dbReference>
<feature type="compositionally biased region" description="Polar residues" evidence="2">
    <location>
        <begin position="143"/>
        <end position="155"/>
    </location>
</feature>
<reference evidence="4 5" key="1">
    <citation type="journal article" date="2021" name="J. Hered.">
        <title>A chromosome-level genome assembly of the parasitoid wasp, Cotesia glomerata (Hymenoptera: Braconidae).</title>
        <authorList>
            <person name="Pinto B.J."/>
            <person name="Weis J.J."/>
            <person name="Gamble T."/>
            <person name="Ode P.J."/>
            <person name="Paul R."/>
            <person name="Zaspel J.M."/>
        </authorList>
    </citation>
    <scope>NUCLEOTIDE SEQUENCE [LARGE SCALE GENOMIC DNA]</scope>
    <source>
        <strain evidence="4">CgM1</strain>
    </source>
</reference>
<dbReference type="Pfam" id="PF07776">
    <property type="entry name" value="zf-AD"/>
    <property type="match status" value="2"/>
</dbReference>
<dbReference type="PANTHER" id="PTHR39942:SF1">
    <property type="entry name" value="BCDNA.LD26519-RELATED"/>
    <property type="match status" value="1"/>
</dbReference>
<keyword evidence="5" id="KW-1185">Reference proteome</keyword>
<feature type="binding site" evidence="1">
    <location>
        <position position="8"/>
    </location>
    <ligand>
        <name>Zn(2+)</name>
        <dbReference type="ChEBI" id="CHEBI:29105"/>
    </ligand>
</feature>
<dbReference type="PROSITE" id="PS51915">
    <property type="entry name" value="ZAD"/>
    <property type="match status" value="2"/>
</dbReference>
<dbReference type="GO" id="GO:0005634">
    <property type="term" value="C:nucleus"/>
    <property type="evidence" value="ECO:0007669"/>
    <property type="project" value="InterPro"/>
</dbReference>
<feature type="compositionally biased region" description="Basic residues" evidence="2">
    <location>
        <begin position="814"/>
        <end position="824"/>
    </location>
</feature>
<proteinExistence type="predicted"/>
<feature type="region of interest" description="Disordered" evidence="2">
    <location>
        <begin position="747"/>
        <end position="834"/>
    </location>
</feature>
<keyword evidence="1" id="KW-0862">Zinc</keyword>
<evidence type="ECO:0000256" key="1">
    <source>
        <dbReference type="PROSITE-ProRule" id="PRU01263"/>
    </source>
</evidence>
<feature type="binding site" evidence="1">
    <location>
        <position position="1012"/>
    </location>
    <ligand>
        <name>Zn(2+)</name>
        <dbReference type="ChEBI" id="CHEBI:29105"/>
    </ligand>
</feature>
<keyword evidence="1" id="KW-0863">Zinc-finger</keyword>
<dbReference type="SMART" id="SM00868">
    <property type="entry name" value="zf-AD"/>
    <property type="match status" value="2"/>
</dbReference>
<feature type="region of interest" description="Disordered" evidence="2">
    <location>
        <begin position="671"/>
        <end position="709"/>
    </location>
</feature>
<feature type="compositionally biased region" description="Polar residues" evidence="2">
    <location>
        <begin position="568"/>
        <end position="579"/>
    </location>
</feature>